<proteinExistence type="predicted"/>
<dbReference type="RefSeq" id="WP_111073266.1">
    <property type="nucleotide sequence ID" value="NZ_BAAAJX010000006.1"/>
</dbReference>
<keyword evidence="2" id="KW-1185">Reference proteome</keyword>
<protein>
    <recommendedName>
        <fullName evidence="3">SPOR domain-containing protein</fullName>
    </recommendedName>
</protein>
<name>A0ABP4K406_9MICO</name>
<organism evidence="1 2">
    <name type="scientific">Curtobacterium herbarum</name>
    <dbReference type="NCBI Taxonomy" id="150122"/>
    <lineage>
        <taxon>Bacteria</taxon>
        <taxon>Bacillati</taxon>
        <taxon>Actinomycetota</taxon>
        <taxon>Actinomycetes</taxon>
        <taxon>Micrococcales</taxon>
        <taxon>Microbacteriaceae</taxon>
        <taxon>Curtobacterium</taxon>
    </lineage>
</organism>
<accession>A0ABP4K406</accession>
<comment type="caution">
    <text evidence="1">The sequence shown here is derived from an EMBL/GenBank/DDBJ whole genome shotgun (WGS) entry which is preliminary data.</text>
</comment>
<dbReference type="Proteomes" id="UP001501742">
    <property type="component" value="Unassembled WGS sequence"/>
</dbReference>
<evidence type="ECO:0000313" key="2">
    <source>
        <dbReference type="Proteomes" id="UP001501742"/>
    </source>
</evidence>
<evidence type="ECO:0008006" key="3">
    <source>
        <dbReference type="Google" id="ProtNLM"/>
    </source>
</evidence>
<sequence>MTDERIESQWWYNDKTGEVEQGLKSTNRHHIGPFATRDEAAHALDRIQSNNERADAADTEG</sequence>
<gene>
    <name evidence="1" type="ORF">GCM10009627_18660</name>
</gene>
<evidence type="ECO:0000313" key="1">
    <source>
        <dbReference type="EMBL" id="GAA1493520.1"/>
    </source>
</evidence>
<dbReference type="EMBL" id="BAAAJX010000006">
    <property type="protein sequence ID" value="GAA1493520.1"/>
    <property type="molecule type" value="Genomic_DNA"/>
</dbReference>
<reference evidence="2" key="1">
    <citation type="journal article" date="2019" name="Int. J. Syst. Evol. Microbiol.">
        <title>The Global Catalogue of Microorganisms (GCM) 10K type strain sequencing project: providing services to taxonomists for standard genome sequencing and annotation.</title>
        <authorList>
            <consortium name="The Broad Institute Genomics Platform"/>
            <consortium name="The Broad Institute Genome Sequencing Center for Infectious Disease"/>
            <person name="Wu L."/>
            <person name="Ma J."/>
        </authorList>
    </citation>
    <scope>NUCLEOTIDE SEQUENCE [LARGE SCALE GENOMIC DNA]</scope>
    <source>
        <strain evidence="2">JCM 12140</strain>
    </source>
</reference>